<dbReference type="CDD" id="cd05233">
    <property type="entry name" value="SDR_c"/>
    <property type="match status" value="1"/>
</dbReference>
<dbReference type="SUPFAM" id="SSF51735">
    <property type="entry name" value="NAD(P)-binding Rossmann-fold domains"/>
    <property type="match status" value="1"/>
</dbReference>
<reference evidence="4" key="1">
    <citation type="submission" date="2020-12" db="EMBL/GenBank/DDBJ databases">
        <title>Snuella sp. nov., isolated from sediment in Incheon.</title>
        <authorList>
            <person name="Kim W."/>
        </authorList>
    </citation>
    <scope>NUCLEOTIDE SEQUENCE</scope>
    <source>
        <strain evidence="4">CAU 1569</strain>
    </source>
</reference>
<evidence type="ECO:0000313" key="4">
    <source>
        <dbReference type="EMBL" id="MBJ6366911.1"/>
    </source>
</evidence>
<dbReference type="NCBIfam" id="NF006384">
    <property type="entry name" value="PRK08628.1"/>
    <property type="match status" value="1"/>
</dbReference>
<comment type="similarity">
    <text evidence="1">Belongs to the short-chain dehydrogenases/reductases (SDR) family.</text>
</comment>
<dbReference type="AlphaFoldDB" id="A0A8J7LXK7"/>
<organism evidence="4 5">
    <name type="scientific">Snuella sedimenti</name>
    <dbReference type="NCBI Taxonomy" id="2798802"/>
    <lineage>
        <taxon>Bacteria</taxon>
        <taxon>Pseudomonadati</taxon>
        <taxon>Bacteroidota</taxon>
        <taxon>Flavobacteriia</taxon>
        <taxon>Flavobacteriales</taxon>
        <taxon>Flavobacteriaceae</taxon>
        <taxon>Snuella</taxon>
    </lineage>
</organism>
<dbReference type="RefSeq" id="WP_199112886.1">
    <property type="nucleotide sequence ID" value="NZ_JAELVQ010000002.1"/>
</dbReference>
<gene>
    <name evidence="4" type="ORF">JF259_02305</name>
</gene>
<dbReference type="EMBL" id="JAELVQ010000002">
    <property type="protein sequence ID" value="MBJ6366911.1"/>
    <property type="molecule type" value="Genomic_DNA"/>
</dbReference>
<protein>
    <submittedName>
        <fullName evidence="4">SDR family oxidoreductase</fullName>
    </submittedName>
</protein>
<evidence type="ECO:0000256" key="2">
    <source>
        <dbReference type="ARBA" id="ARBA00023002"/>
    </source>
</evidence>
<dbReference type="Gene3D" id="3.40.50.720">
    <property type="entry name" value="NAD(P)-binding Rossmann-like Domain"/>
    <property type="match status" value="1"/>
</dbReference>
<keyword evidence="5" id="KW-1185">Reference proteome</keyword>
<evidence type="ECO:0000256" key="1">
    <source>
        <dbReference type="ARBA" id="ARBA00006484"/>
    </source>
</evidence>
<comment type="caution">
    <text evidence="4">The sequence shown here is derived from an EMBL/GenBank/DDBJ whole genome shotgun (WGS) entry which is preliminary data.</text>
</comment>
<proteinExistence type="inferred from homology"/>
<dbReference type="GO" id="GO:0016491">
    <property type="term" value="F:oxidoreductase activity"/>
    <property type="evidence" value="ECO:0007669"/>
    <property type="project" value="UniProtKB-KW"/>
</dbReference>
<feature type="domain" description="Ketoreductase" evidence="3">
    <location>
        <begin position="8"/>
        <end position="188"/>
    </location>
</feature>
<accession>A0A8J7LXK7</accession>
<dbReference type="PANTHER" id="PTHR43639">
    <property type="entry name" value="OXIDOREDUCTASE, SHORT-CHAIN DEHYDROGENASE/REDUCTASE FAMILY (AFU_ORTHOLOGUE AFUA_5G02870)"/>
    <property type="match status" value="1"/>
</dbReference>
<dbReference type="FunFam" id="3.40.50.720:FF:000084">
    <property type="entry name" value="Short-chain dehydrogenase reductase"/>
    <property type="match status" value="1"/>
</dbReference>
<dbReference type="Proteomes" id="UP000610931">
    <property type="component" value="Unassembled WGS sequence"/>
</dbReference>
<dbReference type="PRINTS" id="PR00081">
    <property type="entry name" value="GDHRDH"/>
</dbReference>
<name>A0A8J7LXK7_9FLAO</name>
<dbReference type="InterPro" id="IPR002347">
    <property type="entry name" value="SDR_fam"/>
</dbReference>
<dbReference type="Pfam" id="PF13561">
    <property type="entry name" value="adh_short_C2"/>
    <property type="match status" value="1"/>
</dbReference>
<evidence type="ECO:0000259" key="3">
    <source>
        <dbReference type="SMART" id="SM00822"/>
    </source>
</evidence>
<keyword evidence="2" id="KW-0560">Oxidoreductase</keyword>
<evidence type="ECO:0000313" key="5">
    <source>
        <dbReference type="Proteomes" id="UP000610931"/>
    </source>
</evidence>
<dbReference type="PANTHER" id="PTHR43639:SF1">
    <property type="entry name" value="SHORT-CHAIN DEHYDROGENASE_REDUCTASE FAMILY PROTEIN"/>
    <property type="match status" value="1"/>
</dbReference>
<dbReference type="PRINTS" id="PR00080">
    <property type="entry name" value="SDRFAMILY"/>
</dbReference>
<sequence>MDLKLKDKVVIVTGGSKGIGLGITEALMNEGAIPMIVTRNEKSVLELMKTFEEKGQKVAYAIADLVDPAQCKAAVQKTIETFGRIDGLVNNAGVNDGIGLEHGSYEGFMESIKKNLTHYYLMAHHALPELKKSKGSIVNIGSKTSLTGQGGTSGYAAANGGRNALTREWAVELLPYSIRVNAVIVAECYTPLYDRWIKTFDNPEEKLQAITKNIPLENRMTEAEEIANTVVFLLSERSSHTTGQLIFVDGGYVHLDRAL</sequence>
<dbReference type="InterPro" id="IPR057326">
    <property type="entry name" value="KR_dom"/>
</dbReference>
<dbReference type="InterPro" id="IPR036291">
    <property type="entry name" value="NAD(P)-bd_dom_sf"/>
</dbReference>
<dbReference type="SMART" id="SM00822">
    <property type="entry name" value="PKS_KR"/>
    <property type="match status" value="1"/>
</dbReference>